<dbReference type="PRINTS" id="PR00344">
    <property type="entry name" value="BCTRLSENSOR"/>
</dbReference>
<keyword evidence="9" id="KW-0472">Membrane</keyword>
<keyword evidence="6" id="KW-0812">Transmembrane</keyword>
<sequence>MSQKSEENSVKPIDLQNGLDLLAFGSHQMRSPVVAARSLLQTVLGGYAGSLTERQRDLLNKADQRCGQAEEAVHRLLAITRLQRGQEAPFLLDEAVDLVRRIAEEYATRARERKIDLTVEIPSVRGHVLVGKALFTEMVQALLDNACKYTPDYGSIRLSLTTDKTTLMLTVADSGIGIPEDMRKKVFGPFVRTSHASHSSRPGTGLGLALVRAIAASAGGDVRAVKADLGGAEIVISLPLVR</sequence>
<comment type="catalytic activity">
    <reaction evidence="1">
        <text>ATP + protein L-histidine = ADP + protein N-phospho-L-histidine.</text>
        <dbReference type="EC" id="2.7.13.3"/>
    </reaction>
</comment>
<dbReference type="Pfam" id="PF02518">
    <property type="entry name" value="HATPase_c"/>
    <property type="match status" value="1"/>
</dbReference>
<gene>
    <name evidence="11" type="ORF">QJ522_22595</name>
</gene>
<dbReference type="InterPro" id="IPR003594">
    <property type="entry name" value="HATPase_dom"/>
</dbReference>
<dbReference type="PANTHER" id="PTHR45436">
    <property type="entry name" value="SENSOR HISTIDINE KINASE YKOH"/>
    <property type="match status" value="1"/>
</dbReference>
<dbReference type="InterPro" id="IPR036890">
    <property type="entry name" value="HATPase_C_sf"/>
</dbReference>
<dbReference type="PANTHER" id="PTHR45436:SF5">
    <property type="entry name" value="SENSOR HISTIDINE KINASE TRCS"/>
    <property type="match status" value="1"/>
</dbReference>
<evidence type="ECO:0000313" key="12">
    <source>
        <dbReference type="Proteomes" id="UP001431776"/>
    </source>
</evidence>
<evidence type="ECO:0000256" key="6">
    <source>
        <dbReference type="ARBA" id="ARBA00022692"/>
    </source>
</evidence>
<dbReference type="CDD" id="cd00075">
    <property type="entry name" value="HATPase"/>
    <property type="match status" value="1"/>
</dbReference>
<keyword evidence="4" id="KW-0597">Phosphoprotein</keyword>
<evidence type="ECO:0000256" key="4">
    <source>
        <dbReference type="ARBA" id="ARBA00022553"/>
    </source>
</evidence>
<dbReference type="GO" id="GO:0005886">
    <property type="term" value="C:plasma membrane"/>
    <property type="evidence" value="ECO:0007669"/>
    <property type="project" value="TreeGrafter"/>
</dbReference>
<dbReference type="GO" id="GO:0000155">
    <property type="term" value="F:phosphorelay sensor kinase activity"/>
    <property type="evidence" value="ECO:0007669"/>
    <property type="project" value="InterPro"/>
</dbReference>
<keyword evidence="5" id="KW-0808">Transferase</keyword>
<dbReference type="SUPFAM" id="SSF55874">
    <property type="entry name" value="ATPase domain of HSP90 chaperone/DNA topoisomerase II/histidine kinase"/>
    <property type="match status" value="1"/>
</dbReference>
<comment type="caution">
    <text evidence="11">The sequence shown here is derived from an EMBL/GenBank/DDBJ whole genome shotgun (WGS) entry which is preliminary data.</text>
</comment>
<dbReference type="SMART" id="SM00387">
    <property type="entry name" value="HATPase_c"/>
    <property type="match status" value="1"/>
</dbReference>
<dbReference type="RefSeq" id="WP_349247273.1">
    <property type="nucleotide sequence ID" value="NZ_JASCXX010000071.1"/>
</dbReference>
<comment type="subcellular location">
    <subcellularLocation>
        <location evidence="2">Membrane</location>
    </subcellularLocation>
</comment>
<organism evidence="11 12">
    <name type="scientific">Anaerobaca lacustris</name>
    <dbReference type="NCBI Taxonomy" id="3044600"/>
    <lineage>
        <taxon>Bacteria</taxon>
        <taxon>Pseudomonadati</taxon>
        <taxon>Planctomycetota</taxon>
        <taxon>Phycisphaerae</taxon>
        <taxon>Sedimentisphaerales</taxon>
        <taxon>Anaerobacaceae</taxon>
        <taxon>Anaerobaca</taxon>
    </lineage>
</organism>
<evidence type="ECO:0000256" key="2">
    <source>
        <dbReference type="ARBA" id="ARBA00004370"/>
    </source>
</evidence>
<keyword evidence="7 11" id="KW-0418">Kinase</keyword>
<evidence type="ECO:0000256" key="7">
    <source>
        <dbReference type="ARBA" id="ARBA00022777"/>
    </source>
</evidence>
<dbReference type="PROSITE" id="PS50109">
    <property type="entry name" value="HIS_KIN"/>
    <property type="match status" value="1"/>
</dbReference>
<feature type="domain" description="Histidine kinase" evidence="10">
    <location>
        <begin position="24"/>
        <end position="242"/>
    </location>
</feature>
<dbReference type="InterPro" id="IPR036097">
    <property type="entry name" value="HisK_dim/P_sf"/>
</dbReference>
<dbReference type="Gene3D" id="3.30.565.10">
    <property type="entry name" value="Histidine kinase-like ATPase, C-terminal domain"/>
    <property type="match status" value="1"/>
</dbReference>
<dbReference type="Gene3D" id="1.10.287.130">
    <property type="match status" value="1"/>
</dbReference>
<evidence type="ECO:0000256" key="1">
    <source>
        <dbReference type="ARBA" id="ARBA00000085"/>
    </source>
</evidence>
<dbReference type="EMBL" id="JASCXX010000071">
    <property type="protein sequence ID" value="MDI6451865.1"/>
    <property type="molecule type" value="Genomic_DNA"/>
</dbReference>
<name>A0AAW6U4T7_9BACT</name>
<evidence type="ECO:0000313" key="11">
    <source>
        <dbReference type="EMBL" id="MDI6451865.1"/>
    </source>
</evidence>
<feature type="non-terminal residue" evidence="11">
    <location>
        <position position="242"/>
    </location>
</feature>
<evidence type="ECO:0000256" key="5">
    <source>
        <dbReference type="ARBA" id="ARBA00022679"/>
    </source>
</evidence>
<protein>
    <recommendedName>
        <fullName evidence="3">histidine kinase</fullName>
        <ecNumber evidence="3">2.7.13.3</ecNumber>
    </recommendedName>
</protein>
<dbReference type="InterPro" id="IPR004358">
    <property type="entry name" value="Sig_transdc_His_kin-like_C"/>
</dbReference>
<dbReference type="CDD" id="cd00082">
    <property type="entry name" value="HisKA"/>
    <property type="match status" value="1"/>
</dbReference>
<dbReference type="InterPro" id="IPR050428">
    <property type="entry name" value="TCS_sensor_his_kinase"/>
</dbReference>
<evidence type="ECO:0000256" key="9">
    <source>
        <dbReference type="ARBA" id="ARBA00023136"/>
    </source>
</evidence>
<accession>A0AAW6U4T7</accession>
<keyword evidence="12" id="KW-1185">Reference proteome</keyword>
<evidence type="ECO:0000259" key="10">
    <source>
        <dbReference type="PROSITE" id="PS50109"/>
    </source>
</evidence>
<evidence type="ECO:0000256" key="3">
    <source>
        <dbReference type="ARBA" id="ARBA00012438"/>
    </source>
</evidence>
<reference evidence="11" key="1">
    <citation type="submission" date="2023-05" db="EMBL/GenBank/DDBJ databases">
        <title>Anaerotaeda fermentans gen. nov., sp. nov., a novel anaerobic planctomycete of the new family within the order Sedimentisphaerales isolated from Taman Peninsula, Russia.</title>
        <authorList>
            <person name="Khomyakova M.A."/>
            <person name="Merkel A.Y."/>
            <person name="Slobodkin A.I."/>
        </authorList>
    </citation>
    <scope>NUCLEOTIDE SEQUENCE</scope>
    <source>
        <strain evidence="11">M17dextr</strain>
    </source>
</reference>
<dbReference type="EC" id="2.7.13.3" evidence="3"/>
<evidence type="ECO:0000256" key="8">
    <source>
        <dbReference type="ARBA" id="ARBA00022989"/>
    </source>
</evidence>
<proteinExistence type="predicted"/>
<dbReference type="InterPro" id="IPR003661">
    <property type="entry name" value="HisK_dim/P_dom"/>
</dbReference>
<dbReference type="Proteomes" id="UP001431776">
    <property type="component" value="Unassembled WGS sequence"/>
</dbReference>
<dbReference type="AlphaFoldDB" id="A0AAW6U4T7"/>
<dbReference type="InterPro" id="IPR005467">
    <property type="entry name" value="His_kinase_dom"/>
</dbReference>
<keyword evidence="8" id="KW-1133">Transmembrane helix</keyword>
<dbReference type="SUPFAM" id="SSF47384">
    <property type="entry name" value="Homodimeric domain of signal transducing histidine kinase"/>
    <property type="match status" value="1"/>
</dbReference>